<dbReference type="InterPro" id="IPR052160">
    <property type="entry name" value="Gypsy_RT_Integrase-like"/>
</dbReference>
<dbReference type="InterPro" id="IPR036397">
    <property type="entry name" value="RNaseH_sf"/>
</dbReference>
<keyword evidence="4" id="KW-1185">Reference proteome</keyword>
<reference evidence="3" key="2">
    <citation type="submission" date="2022-01" db="EMBL/GenBank/DDBJ databases">
        <authorList>
            <person name="Yamashiro T."/>
            <person name="Shiraishi A."/>
            <person name="Satake H."/>
            <person name="Nakayama K."/>
        </authorList>
    </citation>
    <scope>NUCLEOTIDE SEQUENCE</scope>
</reference>
<organism evidence="3 4">
    <name type="scientific">Tanacetum coccineum</name>
    <dbReference type="NCBI Taxonomy" id="301880"/>
    <lineage>
        <taxon>Eukaryota</taxon>
        <taxon>Viridiplantae</taxon>
        <taxon>Streptophyta</taxon>
        <taxon>Embryophyta</taxon>
        <taxon>Tracheophyta</taxon>
        <taxon>Spermatophyta</taxon>
        <taxon>Magnoliopsida</taxon>
        <taxon>eudicotyledons</taxon>
        <taxon>Gunneridae</taxon>
        <taxon>Pentapetalae</taxon>
        <taxon>asterids</taxon>
        <taxon>campanulids</taxon>
        <taxon>Asterales</taxon>
        <taxon>Asteraceae</taxon>
        <taxon>Asteroideae</taxon>
        <taxon>Anthemideae</taxon>
        <taxon>Anthemidinae</taxon>
        <taxon>Tanacetum</taxon>
    </lineage>
</organism>
<reference evidence="3" key="1">
    <citation type="journal article" date="2022" name="Int. J. Mol. Sci.">
        <title>Draft Genome of Tanacetum Coccineum: Genomic Comparison of Closely Related Tanacetum-Family Plants.</title>
        <authorList>
            <person name="Yamashiro T."/>
            <person name="Shiraishi A."/>
            <person name="Nakayama K."/>
            <person name="Satake H."/>
        </authorList>
    </citation>
    <scope>NUCLEOTIDE SEQUENCE</scope>
</reference>
<feature type="region of interest" description="Disordered" evidence="1">
    <location>
        <begin position="50"/>
        <end position="73"/>
    </location>
</feature>
<evidence type="ECO:0000313" key="3">
    <source>
        <dbReference type="EMBL" id="GJT84173.1"/>
    </source>
</evidence>
<dbReference type="PANTHER" id="PTHR47266">
    <property type="entry name" value="ENDONUCLEASE-RELATED"/>
    <property type="match status" value="1"/>
</dbReference>
<dbReference type="SUPFAM" id="SSF53098">
    <property type="entry name" value="Ribonuclease H-like"/>
    <property type="match status" value="1"/>
</dbReference>
<sequence length="759" mass="85132">MRTRRSGRKSPLAYDPEVERSARLRRKAVRHFSTKLDFAGLKELFTEMSDDDASGAESPPRGCEISTTDQGTLEDPRRLSISRMLLMGVEEQLPRSVRILIAILPCLEVVRSQRRTTGSSSPLRNNTALKKSASARLAKMGPYSEDMWETFKQVRGLSSSLPPKFKDPGAPLISVVVGNITIKKALLDRCASINILPASLECLVSSLDHQRPPLSYKVEPLPANFDTATKPSLELKDTGLSGSKQQRGGDKILLFSIDVLFLGGIRELYKVCSDKLLEVCVPDHRAYSILALLPFLMPCGGNFGATNKLGYKVLPKAAFVWPTIVKDCTVFCRMHVLVLQQVGGISRRDQMPMNPILVVEIFDVWGIDFMGPFPTSHGNVYILVAVDYVSKWVEAEATKTNNHSVVLKFVKKNIFARHGIPKAIISDGGSHFKNFKFGKLLKHYGVNHRIATPYHPQTSGQVEVSNREIKRILEKTIRSDRKDWSLRLDDALWAYRTAFKTPIGMSPYRLVYGKACHLPGGAATFVVFTYEREWKVRWTLDIESVSNHDEVKNAIMEKLIMLRDEPTREECPLIYHLDVATMYPDIILTNRLQDLNYCCKTLWVNHNESSKSRWLIAADGVDPRKQTFSFCHKPLRSWRPESRTQSENHVLSLPLDSGPSPVCSCYKSKCLQVSAELVTTSGTNLKESKKEKAIRNIDRGLVDQEKNEVCCTDSLENDWWYMAVTAFLVKLSGSSTSVCFIVVACSDATVTLRAPAVAN</sequence>
<name>A0ABQ5HAH9_9ASTR</name>
<evidence type="ECO:0000313" key="4">
    <source>
        <dbReference type="Proteomes" id="UP001151760"/>
    </source>
</evidence>
<comment type="caution">
    <text evidence="3">The sequence shown here is derived from an EMBL/GenBank/DDBJ whole genome shotgun (WGS) entry which is preliminary data.</text>
</comment>
<accession>A0ABQ5HAH9</accession>
<feature type="domain" description="Integrase catalytic" evidence="2">
    <location>
        <begin position="351"/>
        <end position="515"/>
    </location>
</feature>
<evidence type="ECO:0000256" key="1">
    <source>
        <dbReference type="SAM" id="MobiDB-lite"/>
    </source>
</evidence>
<dbReference type="InterPro" id="IPR012337">
    <property type="entry name" value="RNaseH-like_sf"/>
</dbReference>
<evidence type="ECO:0000259" key="2">
    <source>
        <dbReference type="PROSITE" id="PS50994"/>
    </source>
</evidence>
<dbReference type="EMBL" id="BQNB010019332">
    <property type="protein sequence ID" value="GJT84173.1"/>
    <property type="molecule type" value="Genomic_DNA"/>
</dbReference>
<dbReference type="Pfam" id="PF00665">
    <property type="entry name" value="rve"/>
    <property type="match status" value="1"/>
</dbReference>
<protein>
    <submittedName>
        <fullName evidence="3">Nucleotidyltransferase, ribonuclease H</fullName>
    </submittedName>
</protein>
<gene>
    <name evidence="3" type="ORF">Tco_1058515</name>
</gene>
<dbReference type="PROSITE" id="PS50994">
    <property type="entry name" value="INTEGRASE"/>
    <property type="match status" value="1"/>
</dbReference>
<dbReference type="Gene3D" id="3.30.420.10">
    <property type="entry name" value="Ribonuclease H-like superfamily/Ribonuclease H"/>
    <property type="match status" value="1"/>
</dbReference>
<dbReference type="InterPro" id="IPR001584">
    <property type="entry name" value="Integrase_cat-core"/>
</dbReference>
<dbReference type="Proteomes" id="UP001151760">
    <property type="component" value="Unassembled WGS sequence"/>
</dbReference>
<proteinExistence type="predicted"/>